<dbReference type="InterPro" id="IPR004843">
    <property type="entry name" value="Calcineurin-like_PHP"/>
</dbReference>
<evidence type="ECO:0000256" key="2">
    <source>
        <dbReference type="ARBA" id="ARBA00022801"/>
    </source>
</evidence>
<dbReference type="InterPro" id="IPR026575">
    <property type="entry name" value="GpdQ/CpdA-like"/>
</dbReference>
<dbReference type="EMBL" id="MLJW01005475">
    <property type="protein sequence ID" value="OIQ68158.1"/>
    <property type="molecule type" value="Genomic_DNA"/>
</dbReference>
<organism evidence="6">
    <name type="scientific">mine drainage metagenome</name>
    <dbReference type="NCBI Taxonomy" id="410659"/>
    <lineage>
        <taxon>unclassified sequences</taxon>
        <taxon>metagenomes</taxon>
        <taxon>ecological metagenomes</taxon>
    </lineage>
</organism>
<accession>A0A1J5PA36</accession>
<protein>
    <submittedName>
        <fullName evidence="6">3',5'-cyclic adenosine monophosphate phosphodiesterase CpdA</fullName>
        <ecNumber evidence="6">3.1.4.17</ecNumber>
    </submittedName>
</protein>
<dbReference type="InterPro" id="IPR050884">
    <property type="entry name" value="CNP_phosphodiesterase-III"/>
</dbReference>
<feature type="domain" description="Calcineurin-like phosphoesterase" evidence="5">
    <location>
        <begin position="1"/>
        <end position="204"/>
    </location>
</feature>
<dbReference type="GO" id="GO:0046872">
    <property type="term" value="F:metal ion binding"/>
    <property type="evidence" value="ECO:0007669"/>
    <property type="project" value="UniProtKB-KW"/>
</dbReference>
<comment type="caution">
    <text evidence="6">The sequence shown here is derived from an EMBL/GenBank/DDBJ whole genome shotgun (WGS) entry which is preliminary data.</text>
</comment>
<dbReference type="GO" id="GO:0004114">
    <property type="term" value="F:3',5'-cyclic-nucleotide phosphodiesterase activity"/>
    <property type="evidence" value="ECO:0007669"/>
    <property type="project" value="UniProtKB-EC"/>
</dbReference>
<dbReference type="PANTHER" id="PTHR42988">
    <property type="entry name" value="PHOSPHOHYDROLASE"/>
    <property type="match status" value="1"/>
</dbReference>
<proteinExistence type="inferred from homology"/>
<dbReference type="AlphaFoldDB" id="A0A1J5PA36"/>
<keyword evidence="1" id="KW-0479">Metal-binding</keyword>
<evidence type="ECO:0000256" key="1">
    <source>
        <dbReference type="ARBA" id="ARBA00022723"/>
    </source>
</evidence>
<dbReference type="Gene3D" id="3.60.21.10">
    <property type="match status" value="1"/>
</dbReference>
<name>A0A1J5PA36_9ZZZZ</name>
<dbReference type="EC" id="3.1.4.17" evidence="6"/>
<evidence type="ECO:0000256" key="4">
    <source>
        <dbReference type="ARBA" id="ARBA00025742"/>
    </source>
</evidence>
<dbReference type="SUPFAM" id="SSF56300">
    <property type="entry name" value="Metallo-dependent phosphatases"/>
    <property type="match status" value="1"/>
</dbReference>
<evidence type="ECO:0000313" key="6">
    <source>
        <dbReference type="EMBL" id="OIQ68158.1"/>
    </source>
</evidence>
<comment type="similarity">
    <text evidence="4">Belongs to the cyclic nucleotide phosphodiesterase class-III family.</text>
</comment>
<keyword evidence="3" id="KW-0408">Iron</keyword>
<dbReference type="InterPro" id="IPR029052">
    <property type="entry name" value="Metallo-depent_PP-like"/>
</dbReference>
<reference evidence="6" key="1">
    <citation type="submission" date="2016-10" db="EMBL/GenBank/DDBJ databases">
        <title>Sequence of Gallionella enrichment culture.</title>
        <authorList>
            <person name="Poehlein A."/>
            <person name="Muehling M."/>
            <person name="Daniel R."/>
        </authorList>
    </citation>
    <scope>NUCLEOTIDE SEQUENCE</scope>
</reference>
<evidence type="ECO:0000259" key="5">
    <source>
        <dbReference type="Pfam" id="PF00149"/>
    </source>
</evidence>
<dbReference type="Pfam" id="PF00149">
    <property type="entry name" value="Metallophos"/>
    <property type="match status" value="1"/>
</dbReference>
<dbReference type="CDD" id="cd07402">
    <property type="entry name" value="MPP_GpdQ"/>
    <property type="match status" value="1"/>
</dbReference>
<gene>
    <name evidence="6" type="primary">cpdA_17</name>
    <name evidence="6" type="ORF">GALL_502540</name>
</gene>
<dbReference type="PANTHER" id="PTHR42988:SF2">
    <property type="entry name" value="CYCLIC NUCLEOTIDE PHOSPHODIESTERASE CBUA0032-RELATED"/>
    <property type="match status" value="1"/>
</dbReference>
<keyword evidence="2 6" id="KW-0378">Hydrolase</keyword>
<evidence type="ECO:0000256" key="3">
    <source>
        <dbReference type="ARBA" id="ARBA00023004"/>
    </source>
</evidence>
<sequence>MKLIHITDPHLVAPGRSLYGIDPEARLRAAVQHVCARHADAEACVLTGDLTHWGEDSAYARLRDCLRPLPMPVLPLIGNHDDRTRFRAAFPEVPVDAGGFVQWTHDTSGGRLFLLDTVLRGDETGRTSAGYFGGGRIDWLRARLDAAQADGVAVYLFMHHPPFSVGIKAFDDINLIARDALDVGALLRQYRNIRHLFFGHVHRPIFGSWQGIPFSTLPATAHQSALDFDADKDLFSHEAPGYGVALISPEQVTVHICDFLYAGPLFDPASERQGG</sequence>